<dbReference type="OrthoDB" id="275936at2759"/>
<dbReference type="PANTHER" id="PTHR37845:SF1">
    <property type="entry name" value="SEQUENCE ORPHAN"/>
    <property type="match status" value="1"/>
</dbReference>
<dbReference type="EMBL" id="ML976028">
    <property type="protein sequence ID" value="KAF1943152.1"/>
    <property type="molecule type" value="Genomic_DNA"/>
</dbReference>
<sequence length="286" mass="31112">MSQQLVSSSLSQDWKGCKLPGVLLGDVTAATISATAISPIITAIDRAVVENTASSNRPLLSTLKTHIVCSFRHPRLFFALKPFYVWTLYAATYTTANSVGSIGKASILDIDRVLVSSITFLSTCLVNVPLGVWKDVRLVQVYGKPTAAPSPAFSYIQAPRFLRIVGTTFLFRDAITIFGSINLPPILSSTVPDSLFSTPVIKMAVMRIFTPVLSQIVATPVHLLGLDLCTNTQSTSRERATQIRRSLWPMTVMRCLRIIPAFGVGLVMNTGLKEYFHCKVGVTSTG</sequence>
<dbReference type="Proteomes" id="UP000800038">
    <property type="component" value="Unassembled WGS sequence"/>
</dbReference>
<gene>
    <name evidence="1" type="ORF">EJ02DRAFT_401189</name>
</gene>
<evidence type="ECO:0008006" key="3">
    <source>
        <dbReference type="Google" id="ProtNLM"/>
    </source>
</evidence>
<dbReference type="InterPro" id="IPR038781">
    <property type="entry name" value="C365.16-ike"/>
</dbReference>
<evidence type="ECO:0000313" key="2">
    <source>
        <dbReference type="Proteomes" id="UP000800038"/>
    </source>
</evidence>
<accession>A0A6A5SU22</accession>
<organism evidence="1 2">
    <name type="scientific">Clathrospora elynae</name>
    <dbReference type="NCBI Taxonomy" id="706981"/>
    <lineage>
        <taxon>Eukaryota</taxon>
        <taxon>Fungi</taxon>
        <taxon>Dikarya</taxon>
        <taxon>Ascomycota</taxon>
        <taxon>Pezizomycotina</taxon>
        <taxon>Dothideomycetes</taxon>
        <taxon>Pleosporomycetidae</taxon>
        <taxon>Pleosporales</taxon>
        <taxon>Diademaceae</taxon>
        <taxon>Clathrospora</taxon>
    </lineage>
</organism>
<evidence type="ECO:0000313" key="1">
    <source>
        <dbReference type="EMBL" id="KAF1943152.1"/>
    </source>
</evidence>
<proteinExistence type="predicted"/>
<protein>
    <recommendedName>
        <fullName evidence="3">Sequence orphan</fullName>
    </recommendedName>
</protein>
<dbReference type="GO" id="GO:0005739">
    <property type="term" value="C:mitochondrion"/>
    <property type="evidence" value="ECO:0007669"/>
    <property type="project" value="TreeGrafter"/>
</dbReference>
<dbReference type="PANTHER" id="PTHR37845">
    <property type="entry name" value="SEQUENCE ORPHAN"/>
    <property type="match status" value="1"/>
</dbReference>
<keyword evidence="2" id="KW-1185">Reference proteome</keyword>
<dbReference type="AlphaFoldDB" id="A0A6A5SU22"/>
<name>A0A6A5SU22_9PLEO</name>
<reference evidence="1" key="1">
    <citation type="journal article" date="2020" name="Stud. Mycol.">
        <title>101 Dothideomycetes genomes: a test case for predicting lifestyles and emergence of pathogens.</title>
        <authorList>
            <person name="Haridas S."/>
            <person name="Albert R."/>
            <person name="Binder M."/>
            <person name="Bloem J."/>
            <person name="Labutti K."/>
            <person name="Salamov A."/>
            <person name="Andreopoulos B."/>
            <person name="Baker S."/>
            <person name="Barry K."/>
            <person name="Bills G."/>
            <person name="Bluhm B."/>
            <person name="Cannon C."/>
            <person name="Castanera R."/>
            <person name="Culley D."/>
            <person name="Daum C."/>
            <person name="Ezra D."/>
            <person name="Gonzalez J."/>
            <person name="Henrissat B."/>
            <person name="Kuo A."/>
            <person name="Liang C."/>
            <person name="Lipzen A."/>
            <person name="Lutzoni F."/>
            <person name="Magnuson J."/>
            <person name="Mondo S."/>
            <person name="Nolan M."/>
            <person name="Ohm R."/>
            <person name="Pangilinan J."/>
            <person name="Park H.-J."/>
            <person name="Ramirez L."/>
            <person name="Alfaro M."/>
            <person name="Sun H."/>
            <person name="Tritt A."/>
            <person name="Yoshinaga Y."/>
            <person name="Zwiers L.-H."/>
            <person name="Turgeon B."/>
            <person name="Goodwin S."/>
            <person name="Spatafora J."/>
            <person name="Crous P."/>
            <person name="Grigoriev I."/>
        </authorList>
    </citation>
    <scope>NUCLEOTIDE SEQUENCE</scope>
    <source>
        <strain evidence="1">CBS 161.51</strain>
    </source>
</reference>